<evidence type="ECO:0000313" key="8">
    <source>
        <dbReference type="Proteomes" id="UP001054252"/>
    </source>
</evidence>
<dbReference type="GO" id="GO:0032040">
    <property type="term" value="C:small-subunit processome"/>
    <property type="evidence" value="ECO:0007669"/>
    <property type="project" value="TreeGrafter"/>
</dbReference>
<evidence type="ECO:0000259" key="6">
    <source>
        <dbReference type="Pfam" id="PF09368"/>
    </source>
</evidence>
<feature type="region of interest" description="Disordered" evidence="5">
    <location>
        <begin position="393"/>
        <end position="412"/>
    </location>
</feature>
<feature type="region of interest" description="Disordered" evidence="5">
    <location>
        <begin position="1"/>
        <end position="87"/>
    </location>
</feature>
<evidence type="ECO:0000256" key="5">
    <source>
        <dbReference type="SAM" id="MobiDB-lite"/>
    </source>
</evidence>
<dbReference type="EMBL" id="BPVZ01000082">
    <property type="protein sequence ID" value="GKV29246.1"/>
    <property type="molecule type" value="Genomic_DNA"/>
</dbReference>
<feature type="compositionally biased region" description="Basic and acidic residues" evidence="5">
    <location>
        <begin position="34"/>
        <end position="43"/>
    </location>
</feature>
<comment type="subcellular location">
    <subcellularLocation>
        <location evidence="1">Nucleus</location>
    </subcellularLocation>
</comment>
<keyword evidence="3" id="KW-0597">Phosphoprotein</keyword>
<dbReference type="Pfam" id="PF04000">
    <property type="entry name" value="Sas10_Utp3"/>
    <property type="match status" value="1"/>
</dbReference>
<evidence type="ECO:0000313" key="7">
    <source>
        <dbReference type="EMBL" id="GKV29246.1"/>
    </source>
</evidence>
<dbReference type="PANTHER" id="PTHR13237">
    <property type="entry name" value="SOMETHING ABOUT SILENCING PROTEIN 10-RELATED"/>
    <property type="match status" value="1"/>
</dbReference>
<keyword evidence="4" id="KW-0539">Nucleus</keyword>
<evidence type="ECO:0000256" key="1">
    <source>
        <dbReference type="ARBA" id="ARBA00004123"/>
    </source>
</evidence>
<feature type="compositionally biased region" description="Basic and acidic residues" evidence="5">
    <location>
        <begin position="394"/>
        <end position="410"/>
    </location>
</feature>
<feature type="region of interest" description="Disordered" evidence="5">
    <location>
        <begin position="530"/>
        <end position="566"/>
    </location>
</feature>
<feature type="region of interest" description="Disordered" evidence="5">
    <location>
        <begin position="135"/>
        <end position="163"/>
    </location>
</feature>
<feature type="compositionally biased region" description="Acidic residues" evidence="5">
    <location>
        <begin position="147"/>
        <end position="159"/>
    </location>
</feature>
<comment type="similarity">
    <text evidence="2">Belongs to the SAS10 family.</text>
</comment>
<evidence type="ECO:0000256" key="3">
    <source>
        <dbReference type="ARBA" id="ARBA00022553"/>
    </source>
</evidence>
<evidence type="ECO:0000256" key="4">
    <source>
        <dbReference type="ARBA" id="ARBA00023242"/>
    </source>
</evidence>
<reference evidence="7 8" key="1">
    <citation type="journal article" date="2021" name="Commun. Biol.">
        <title>The genome of Shorea leprosula (Dipterocarpaceae) highlights the ecological relevance of drought in aseasonal tropical rainforests.</title>
        <authorList>
            <person name="Ng K.K.S."/>
            <person name="Kobayashi M.J."/>
            <person name="Fawcett J.A."/>
            <person name="Hatakeyama M."/>
            <person name="Paape T."/>
            <person name="Ng C.H."/>
            <person name="Ang C.C."/>
            <person name="Tnah L.H."/>
            <person name="Lee C.T."/>
            <person name="Nishiyama T."/>
            <person name="Sese J."/>
            <person name="O'Brien M.J."/>
            <person name="Copetti D."/>
            <person name="Mohd Noor M.I."/>
            <person name="Ong R.C."/>
            <person name="Putra M."/>
            <person name="Sireger I.Z."/>
            <person name="Indrioko S."/>
            <person name="Kosugi Y."/>
            <person name="Izuno A."/>
            <person name="Isagi Y."/>
            <person name="Lee S.L."/>
            <person name="Shimizu K.K."/>
        </authorList>
    </citation>
    <scope>NUCLEOTIDE SEQUENCE [LARGE SCALE GENOMIC DNA]</scope>
    <source>
        <strain evidence="7">214</strain>
    </source>
</reference>
<organism evidence="7 8">
    <name type="scientific">Rubroshorea leprosula</name>
    <dbReference type="NCBI Taxonomy" id="152421"/>
    <lineage>
        <taxon>Eukaryota</taxon>
        <taxon>Viridiplantae</taxon>
        <taxon>Streptophyta</taxon>
        <taxon>Embryophyta</taxon>
        <taxon>Tracheophyta</taxon>
        <taxon>Spermatophyta</taxon>
        <taxon>Magnoliopsida</taxon>
        <taxon>eudicotyledons</taxon>
        <taxon>Gunneridae</taxon>
        <taxon>Pentapetalae</taxon>
        <taxon>rosids</taxon>
        <taxon>malvids</taxon>
        <taxon>Malvales</taxon>
        <taxon>Dipterocarpaceae</taxon>
        <taxon>Rubroshorea</taxon>
    </lineage>
</organism>
<feature type="compositionally biased region" description="Basic and acidic residues" evidence="5">
    <location>
        <begin position="8"/>
        <end position="27"/>
    </location>
</feature>
<feature type="region of interest" description="Disordered" evidence="5">
    <location>
        <begin position="179"/>
        <end position="208"/>
    </location>
</feature>
<feature type="compositionally biased region" description="Acidic residues" evidence="5">
    <location>
        <begin position="49"/>
        <end position="58"/>
    </location>
</feature>
<dbReference type="Proteomes" id="UP001054252">
    <property type="component" value="Unassembled WGS sequence"/>
</dbReference>
<feature type="domain" description="Sas10 C-terminal" evidence="6">
    <location>
        <begin position="600"/>
        <end position="672"/>
    </location>
</feature>
<evidence type="ECO:0000256" key="2">
    <source>
        <dbReference type="ARBA" id="ARBA00010979"/>
    </source>
</evidence>
<dbReference type="PANTHER" id="PTHR13237:SF8">
    <property type="entry name" value="SOMETHING ABOUT SILENCING PROTEIN 10"/>
    <property type="match status" value="1"/>
</dbReference>
<accession>A0AAV5KXM9</accession>
<protein>
    <recommendedName>
        <fullName evidence="6">Sas10 C-terminal domain-containing protein</fullName>
    </recommendedName>
</protein>
<sequence>MGKRGKSQKKDMRNPKRRHRDDVVHPEDMDDEIDTFHKQRDIIPLDINGDVEDSDEDNEHPVFDLQGINDGEHDDDEEEDEDDDDAHISGFAAKLARQQKYLRAKYGGVEDEMHDEEDEDEKDKKALWGGLKSDYYHGDNRNFELQSSDDESPAEEEEEVLRMQREKAKYLSTEDFVPEDISENESEKEPTFEEISAKGKGRKKSQAIDKPVDGEVTTFEKVKKDLNALSNEEQMDVVYSSAPELVGLLSELNVAFEELENKVNPLLRKAKEGGPSLEGGMRYLEVKQLLLLAYCQAIAFYLLLKSEGQPVRDHPVLSRIVEIQGLLDKMKQLDGNLPSELEEILTKNYGAEKGPKLVKEKAGPLSFTKDHVPSPATAAPEAKLQEITNFGKVESTRDQDNKVEKPKHQNDQISVQSKEMLKIRAALAEKLKQNGVLNSITSKPDKAKRHVKPLNGQLETHDDFGDDAMNVEQRSNNLSNGQDSSLYPAKLSQLVTVKQKKAKVVSGDDDLPKRDDIGERRRKHELKVLAGAGIKSEGDAEDELGTLQEDGDADVEDGDTEDSEDDLYEQVRQQRAAKLAAKAEMYSRNSATPSLPETVDGKRQITYQMEKNRGLTRRRKKLTKNPRKKYRVQHEQAVKRRKGQVRDIRKPTGQYGGEATGINAGISRSTRFKN</sequence>
<name>A0AAV5KXM9_9ROSI</name>
<dbReference type="GO" id="GO:0000462">
    <property type="term" value="P:maturation of SSU-rRNA from tricistronic rRNA transcript (SSU-rRNA, 5.8S rRNA, LSU-rRNA)"/>
    <property type="evidence" value="ECO:0007669"/>
    <property type="project" value="TreeGrafter"/>
</dbReference>
<feature type="region of interest" description="Disordered" evidence="5">
    <location>
        <begin position="611"/>
        <end position="674"/>
    </location>
</feature>
<gene>
    <name evidence="7" type="ORF">SLEP1_g38187</name>
</gene>
<feature type="compositionally biased region" description="Basic residues" evidence="5">
    <location>
        <begin position="614"/>
        <end position="631"/>
    </location>
</feature>
<feature type="region of interest" description="Disordered" evidence="5">
    <location>
        <begin position="584"/>
        <end position="603"/>
    </location>
</feature>
<dbReference type="Pfam" id="PF09368">
    <property type="entry name" value="Sas10"/>
    <property type="match status" value="1"/>
</dbReference>
<keyword evidence="8" id="KW-1185">Reference proteome</keyword>
<proteinExistence type="inferred from homology"/>
<dbReference type="InterPro" id="IPR007146">
    <property type="entry name" value="Sas10/Utp3/C1D"/>
</dbReference>
<feature type="compositionally biased region" description="Basic and acidic residues" evidence="5">
    <location>
        <begin position="632"/>
        <end position="650"/>
    </location>
</feature>
<comment type="caution">
    <text evidence="7">The sequence shown here is derived from an EMBL/GenBank/DDBJ whole genome shotgun (WGS) entry which is preliminary data.</text>
</comment>
<feature type="compositionally biased region" description="Acidic residues" evidence="5">
    <location>
        <begin position="72"/>
        <end position="85"/>
    </location>
</feature>
<dbReference type="AlphaFoldDB" id="A0AAV5KXM9"/>
<dbReference type="InterPro" id="IPR018972">
    <property type="entry name" value="Sas10_C_dom"/>
</dbReference>
<feature type="compositionally biased region" description="Acidic residues" evidence="5">
    <location>
        <begin position="539"/>
        <end position="566"/>
    </location>
</feature>
<feature type="compositionally biased region" description="Basic and acidic residues" evidence="5">
    <location>
        <begin position="185"/>
        <end position="197"/>
    </location>
</feature>